<dbReference type="AlphaFoldDB" id="A0A642VBK9"/>
<dbReference type="OrthoDB" id="1894490at2759"/>
<evidence type="ECO:0000256" key="9">
    <source>
        <dbReference type="ARBA" id="ARBA00023167"/>
    </source>
</evidence>
<dbReference type="InterPro" id="IPR000319">
    <property type="entry name" value="Asp-semialdehyde_DH_CS"/>
</dbReference>
<dbReference type="GO" id="GO:0050661">
    <property type="term" value="F:NADP binding"/>
    <property type="evidence" value="ECO:0007669"/>
    <property type="project" value="InterPro"/>
</dbReference>
<dbReference type="UniPathway" id="UPA00034">
    <property type="reaction ID" value="UER00016"/>
</dbReference>
<comment type="caution">
    <text evidence="15">The sequence shown here is derived from an EMBL/GenBank/DDBJ whole genome shotgun (WGS) entry which is preliminary data.</text>
</comment>
<comment type="pathway">
    <text evidence="2">Amino-acid biosynthesis; L-threonine biosynthesis; L-threonine from L-aspartate: step 2/5.</text>
</comment>
<organism evidence="15 16">
    <name type="scientific">Trichomonascus ciferrii</name>
    <dbReference type="NCBI Taxonomy" id="44093"/>
    <lineage>
        <taxon>Eukaryota</taxon>
        <taxon>Fungi</taxon>
        <taxon>Dikarya</taxon>
        <taxon>Ascomycota</taxon>
        <taxon>Saccharomycotina</taxon>
        <taxon>Dipodascomycetes</taxon>
        <taxon>Dipodascales</taxon>
        <taxon>Trichomonascaceae</taxon>
        <taxon>Trichomonascus</taxon>
        <taxon>Trichomonascus ciferrii complex</taxon>
    </lineage>
</organism>
<evidence type="ECO:0000256" key="7">
    <source>
        <dbReference type="ARBA" id="ARBA00022857"/>
    </source>
</evidence>
<dbReference type="SUPFAM" id="SSF55347">
    <property type="entry name" value="Glyceraldehyde-3-phosphate dehydrogenase-like, C-terminal domain"/>
    <property type="match status" value="1"/>
</dbReference>
<feature type="active site" description="Proton acceptor" evidence="13">
    <location>
        <position position="249"/>
    </location>
</feature>
<keyword evidence="8" id="KW-0560">Oxidoreductase</keyword>
<evidence type="ECO:0000256" key="8">
    <source>
        <dbReference type="ARBA" id="ARBA00023002"/>
    </source>
</evidence>
<feature type="domain" description="Semialdehyde dehydrogenase NAD-binding" evidence="14">
    <location>
        <begin position="4"/>
        <end position="132"/>
    </location>
</feature>
<comment type="function">
    <text evidence="11">Catalyzes the NADPH-dependent formation of L-aspartate 4-semialdehyde (L-ASA) by the reductive dephosphorylation of 4-phospho-L-aspartate. Mediates the second step in the biosynthesis of amino acids that derive from aspartate (the aspartate family of amino acids), including methioinine and threonine, the latter of which is a precursor to isoleucine.</text>
</comment>
<dbReference type="NCBIfam" id="NF006416">
    <property type="entry name" value="PRK08664.1"/>
    <property type="match status" value="1"/>
</dbReference>
<evidence type="ECO:0000256" key="12">
    <source>
        <dbReference type="ARBA" id="ARBA00050041"/>
    </source>
</evidence>
<dbReference type="EMBL" id="SWFS01000082">
    <property type="protein sequence ID" value="KAA8916776.1"/>
    <property type="molecule type" value="Genomic_DNA"/>
</dbReference>
<keyword evidence="7" id="KW-0521">NADP</keyword>
<dbReference type="EC" id="1.2.1.11" evidence="4"/>
<dbReference type="PIRSF" id="PIRSF000148">
    <property type="entry name" value="ASA_dh"/>
    <property type="match status" value="1"/>
</dbReference>
<dbReference type="GO" id="GO:0004073">
    <property type="term" value="F:aspartate-semialdehyde dehydrogenase activity"/>
    <property type="evidence" value="ECO:0007669"/>
    <property type="project" value="UniProtKB-EC"/>
</dbReference>
<evidence type="ECO:0000256" key="11">
    <source>
        <dbReference type="ARBA" id="ARBA00049950"/>
    </source>
</evidence>
<proteinExistence type="inferred from homology"/>
<dbReference type="Pfam" id="PF01118">
    <property type="entry name" value="Semialdhyde_dh"/>
    <property type="match status" value="1"/>
</dbReference>
<dbReference type="GO" id="GO:0009086">
    <property type="term" value="P:methionine biosynthetic process"/>
    <property type="evidence" value="ECO:0007669"/>
    <property type="project" value="UniProtKB-KW"/>
</dbReference>
<dbReference type="PANTHER" id="PTHR46718">
    <property type="entry name" value="ASPARTATE-SEMIALDEHYDE DEHYDROGENASE"/>
    <property type="match status" value="1"/>
</dbReference>
<dbReference type="UniPathway" id="UPA00050">
    <property type="reaction ID" value="UER00463"/>
</dbReference>
<dbReference type="GO" id="GO:0009089">
    <property type="term" value="P:lysine biosynthetic process via diaminopimelate"/>
    <property type="evidence" value="ECO:0007669"/>
    <property type="project" value="UniProtKB-UniPathway"/>
</dbReference>
<name>A0A642VBK9_9ASCO</name>
<dbReference type="SUPFAM" id="SSF51735">
    <property type="entry name" value="NAD(P)-binding Rossmann-fold domains"/>
    <property type="match status" value="1"/>
</dbReference>
<keyword evidence="6" id="KW-0791">Threonine biosynthesis</keyword>
<dbReference type="Gene3D" id="3.40.50.720">
    <property type="entry name" value="NAD(P)-binding Rossmann-like Domain"/>
    <property type="match status" value="1"/>
</dbReference>
<evidence type="ECO:0000256" key="2">
    <source>
        <dbReference type="ARBA" id="ARBA00005097"/>
    </source>
</evidence>
<keyword evidence="9" id="KW-0486">Methionine biosynthesis</keyword>
<evidence type="ECO:0000256" key="3">
    <source>
        <dbReference type="ARBA" id="ARBA00010584"/>
    </source>
</evidence>
<dbReference type="InterPro" id="IPR036291">
    <property type="entry name" value="NAD(P)-bd_dom_sf"/>
</dbReference>
<comment type="catalytic activity">
    <reaction evidence="10">
        <text>L-aspartate 4-semialdehyde + phosphate + NADP(+) = 4-phospho-L-aspartate + NADPH + H(+)</text>
        <dbReference type="Rhea" id="RHEA:24284"/>
        <dbReference type="ChEBI" id="CHEBI:15378"/>
        <dbReference type="ChEBI" id="CHEBI:43474"/>
        <dbReference type="ChEBI" id="CHEBI:57535"/>
        <dbReference type="ChEBI" id="CHEBI:57783"/>
        <dbReference type="ChEBI" id="CHEBI:58349"/>
        <dbReference type="ChEBI" id="CHEBI:537519"/>
        <dbReference type="EC" id="1.2.1.11"/>
    </reaction>
    <physiologicalReaction direction="right-to-left" evidence="10">
        <dbReference type="Rhea" id="RHEA:24286"/>
    </physiologicalReaction>
</comment>
<accession>A0A642VBK9</accession>
<dbReference type="PROSITE" id="PS01103">
    <property type="entry name" value="ASD"/>
    <property type="match status" value="1"/>
</dbReference>
<evidence type="ECO:0000256" key="4">
    <source>
        <dbReference type="ARBA" id="ARBA00013120"/>
    </source>
</evidence>
<comment type="pathway">
    <text evidence="1">Amino-acid biosynthesis; L-methionine biosynthesis via de novo pathway; L-homoserine from L-aspartate: step 2/3.</text>
</comment>
<evidence type="ECO:0000313" key="15">
    <source>
        <dbReference type="EMBL" id="KAA8916776.1"/>
    </source>
</evidence>
<dbReference type="CDD" id="cd02315">
    <property type="entry name" value="ScASADH_like_N"/>
    <property type="match status" value="1"/>
</dbReference>
<dbReference type="VEuPathDB" id="FungiDB:TRICI_001074"/>
<dbReference type="InterPro" id="IPR012280">
    <property type="entry name" value="Semialdhyde_DH_dimer_dom"/>
</dbReference>
<dbReference type="NCBIfam" id="TIGR00978">
    <property type="entry name" value="asd_EA"/>
    <property type="match status" value="1"/>
</dbReference>
<dbReference type="InterPro" id="IPR000534">
    <property type="entry name" value="Semialdehyde_DH_NAD-bd"/>
</dbReference>
<dbReference type="Proteomes" id="UP000761534">
    <property type="component" value="Unassembled WGS sequence"/>
</dbReference>
<evidence type="ECO:0000256" key="13">
    <source>
        <dbReference type="PIRSR" id="PIRSR000148-1"/>
    </source>
</evidence>
<dbReference type="UniPathway" id="UPA00051">
    <property type="reaction ID" value="UER00464"/>
</dbReference>
<dbReference type="PANTHER" id="PTHR46718:SF1">
    <property type="entry name" value="ASPARTATE-SEMIALDEHYDE DEHYDROGENASE"/>
    <property type="match status" value="1"/>
</dbReference>
<comment type="similarity">
    <text evidence="3">Belongs to the aspartate-semialdehyde dehydrogenase family.</text>
</comment>
<gene>
    <name evidence="15" type="ORF">TRICI_001074</name>
</gene>
<dbReference type="Pfam" id="PF02774">
    <property type="entry name" value="Semialdhyde_dhC"/>
    <property type="match status" value="1"/>
</dbReference>
<evidence type="ECO:0000259" key="14">
    <source>
        <dbReference type="SMART" id="SM00859"/>
    </source>
</evidence>
<evidence type="ECO:0000256" key="1">
    <source>
        <dbReference type="ARBA" id="ARBA00005021"/>
    </source>
</evidence>
<protein>
    <recommendedName>
        <fullName evidence="12">Aspartate-semialdehyde dehydrogenase</fullName>
        <ecNumber evidence="4">1.2.1.11</ecNumber>
    </recommendedName>
</protein>
<dbReference type="SMART" id="SM00859">
    <property type="entry name" value="Semialdhyde_dh"/>
    <property type="match status" value="1"/>
</dbReference>
<dbReference type="FunFam" id="3.30.360.10:FF:000016">
    <property type="entry name" value="Probable aspartate-semialdehyde dehydrogenase"/>
    <property type="match status" value="1"/>
</dbReference>
<dbReference type="GO" id="GO:0046983">
    <property type="term" value="F:protein dimerization activity"/>
    <property type="evidence" value="ECO:0007669"/>
    <property type="project" value="InterPro"/>
</dbReference>
<dbReference type="GO" id="GO:0009088">
    <property type="term" value="P:threonine biosynthetic process"/>
    <property type="evidence" value="ECO:0007669"/>
    <property type="project" value="UniProtKB-UniPathway"/>
</dbReference>
<dbReference type="CDD" id="cd18130">
    <property type="entry name" value="ASADH_C_arch_fung_like"/>
    <property type="match status" value="1"/>
</dbReference>
<keyword evidence="16" id="KW-1185">Reference proteome</keyword>
<dbReference type="InterPro" id="IPR051823">
    <property type="entry name" value="ASADH-related"/>
</dbReference>
<evidence type="ECO:0000256" key="5">
    <source>
        <dbReference type="ARBA" id="ARBA00022605"/>
    </source>
</evidence>
<dbReference type="GO" id="GO:0051287">
    <property type="term" value="F:NAD binding"/>
    <property type="evidence" value="ECO:0007669"/>
    <property type="project" value="InterPro"/>
</dbReference>
<evidence type="ECO:0000256" key="6">
    <source>
        <dbReference type="ARBA" id="ARBA00022697"/>
    </source>
</evidence>
<dbReference type="InterPro" id="IPR005676">
    <property type="entry name" value="Asp_semi-ald_DH_pep-lack"/>
</dbReference>
<keyword evidence="5" id="KW-0028">Amino-acid biosynthesis</keyword>
<dbReference type="Gene3D" id="3.30.360.10">
    <property type="entry name" value="Dihydrodipicolinate Reductase, domain 2"/>
    <property type="match status" value="1"/>
</dbReference>
<sequence length="358" mass="38469">MVKKAGILGATGSVGQRFILLLAEHPDFELSVLGASSRSAGKKYIQAVESGWKQTSQVPKAAHDIEVKECTVENFKGCDVVFSGLEAEFADTIEREFVDNGINVISNAKSYRRDPEVPLVVPTANPEHLDVFKNRKSSGKGIHVCISNCSTAGLVVPLKALQDRFGPIESIVLTTLQAVSGAGFSPGVPSMDIIDNLVPYIGSEEDKLEWEPKKILGTVNSDGTGFNNIPDDKIKISATCTRVPVTDGHTESVALKFAKSPAPSIDEVKKALEDFSNECNSKACPSAPESLIDVLDQPNRPQPRLDRERGNGYTVSVGRVREDPVFDVKFVCLSHNTVLGAAGSGILIAELLKAKNLI</sequence>
<evidence type="ECO:0000313" key="16">
    <source>
        <dbReference type="Proteomes" id="UP000761534"/>
    </source>
</evidence>
<reference evidence="15" key="1">
    <citation type="journal article" date="2019" name="G3 (Bethesda)">
        <title>Genome Assemblies of Two Rare Opportunistic Yeast Pathogens: Diutina rugosa (syn. Candida rugosa) and Trichomonascus ciferrii (syn. Candida ciferrii).</title>
        <authorList>
            <person name="Mixao V."/>
            <person name="Saus E."/>
            <person name="Hansen A.P."/>
            <person name="Lass-Florl C."/>
            <person name="Gabaldon T."/>
        </authorList>
    </citation>
    <scope>NUCLEOTIDE SEQUENCE</scope>
    <source>
        <strain evidence="15">CBS 4856</strain>
    </source>
</reference>
<feature type="active site" description="Acyl-thioester intermediate" evidence="13">
    <location>
        <position position="149"/>
    </location>
</feature>
<evidence type="ECO:0000256" key="10">
    <source>
        <dbReference type="ARBA" id="ARBA00049864"/>
    </source>
</evidence>